<keyword evidence="1" id="KW-0472">Membrane</keyword>
<organism evidence="2 3">
    <name type="scientific">Sphaeroforma arctica JP610</name>
    <dbReference type="NCBI Taxonomy" id="667725"/>
    <lineage>
        <taxon>Eukaryota</taxon>
        <taxon>Ichthyosporea</taxon>
        <taxon>Ichthyophonida</taxon>
        <taxon>Sphaeroforma</taxon>
    </lineage>
</organism>
<dbReference type="InterPro" id="IPR029675">
    <property type="entry name" value="PGAP4"/>
</dbReference>
<protein>
    <submittedName>
        <fullName evidence="2">Uncharacterized protein</fullName>
    </submittedName>
</protein>
<sequence>MILRRSITGTNIAIGDGYDKDSRRFDSSSDLSQNRVRANRFRNWGSCRPNPRQTAFLQRMLSSRLILKVLSALIGLLAIVNLWVWKYHLFAPGSCLTPSTVEREIQHNSYMSLAQDYYESIGLDGPHDHVQLSSNLQRRKECESVRDIQIQIITRNRKLPYIKLALWSLLHTSSAPRASNDNEIVPSTRGAREALNERSVVSKETCILESLHIGIINTQEPSEAHIELARLREIEAVDVVDLHPGQEGRAHTNTSYTTLYQQYVNEHYDYLRTLQACKESARDWCLVVEDDAMATSDLALVFHQYILDSDVVFGIEEKVGMIKLYQTSKQSNDIGLPPMSLFKMFIYFLLALAVIAYTLSVLTCLVVERRLGTPSVVHPYTYQSVVIVILVATLFTGMYGARQYYDPLSPRKHFTVVEVINTDATVAIAFPRHSVIKLHTYLEERFTLRDVEVLKPVDHEIYFYFAAQEDMSAYRSMPSMFQHMGAYSSFTTRYRNPVHAAYGEFGPTFLQDFAWYG</sequence>
<dbReference type="GeneID" id="25912160"/>
<dbReference type="GO" id="GO:0016757">
    <property type="term" value="F:glycosyltransferase activity"/>
    <property type="evidence" value="ECO:0007669"/>
    <property type="project" value="InterPro"/>
</dbReference>
<keyword evidence="1" id="KW-0812">Transmembrane</keyword>
<dbReference type="PANTHER" id="PTHR31410">
    <property type="entry name" value="TRANSMEMBRANE PROTEIN 246"/>
    <property type="match status" value="1"/>
</dbReference>
<reference evidence="2 3" key="1">
    <citation type="submission" date="2011-02" db="EMBL/GenBank/DDBJ databases">
        <title>The Genome Sequence of Sphaeroforma arctica JP610.</title>
        <authorList>
            <consortium name="The Broad Institute Genome Sequencing Platform"/>
            <person name="Russ C."/>
            <person name="Cuomo C."/>
            <person name="Young S.K."/>
            <person name="Zeng Q."/>
            <person name="Gargeya S."/>
            <person name="Alvarado L."/>
            <person name="Berlin A."/>
            <person name="Chapman S.B."/>
            <person name="Chen Z."/>
            <person name="Freedman E."/>
            <person name="Gellesch M."/>
            <person name="Goldberg J."/>
            <person name="Griggs A."/>
            <person name="Gujja S."/>
            <person name="Heilman E."/>
            <person name="Heiman D."/>
            <person name="Howarth C."/>
            <person name="Mehta T."/>
            <person name="Neiman D."/>
            <person name="Pearson M."/>
            <person name="Roberts A."/>
            <person name="Saif S."/>
            <person name="Shea T."/>
            <person name="Shenoy N."/>
            <person name="Sisk P."/>
            <person name="Stolte C."/>
            <person name="Sykes S."/>
            <person name="White J."/>
            <person name="Yandava C."/>
            <person name="Burger G."/>
            <person name="Gray M.W."/>
            <person name="Holland P.W.H."/>
            <person name="King N."/>
            <person name="Lang F.B.F."/>
            <person name="Roger A.J."/>
            <person name="Ruiz-Trillo I."/>
            <person name="Haas B."/>
            <person name="Nusbaum C."/>
            <person name="Birren B."/>
        </authorList>
    </citation>
    <scope>NUCLEOTIDE SEQUENCE [LARGE SCALE GENOMIC DNA]</scope>
    <source>
        <strain evidence="2 3">JP610</strain>
    </source>
</reference>
<gene>
    <name evidence="2" type="ORF">SARC_11656</name>
</gene>
<dbReference type="GO" id="GO:0000139">
    <property type="term" value="C:Golgi membrane"/>
    <property type="evidence" value="ECO:0007669"/>
    <property type="project" value="InterPro"/>
</dbReference>
<feature type="transmembrane region" description="Helical" evidence="1">
    <location>
        <begin position="379"/>
        <end position="401"/>
    </location>
</feature>
<name>A0A0L0FH69_9EUKA</name>
<dbReference type="RefSeq" id="XP_014149728.1">
    <property type="nucleotide sequence ID" value="XM_014294253.1"/>
</dbReference>
<accession>A0A0L0FH69</accession>
<dbReference type="GO" id="GO:0006506">
    <property type="term" value="P:GPI anchor biosynthetic process"/>
    <property type="evidence" value="ECO:0007669"/>
    <property type="project" value="InterPro"/>
</dbReference>
<evidence type="ECO:0000256" key="1">
    <source>
        <dbReference type="SAM" id="Phobius"/>
    </source>
</evidence>
<dbReference type="Proteomes" id="UP000054560">
    <property type="component" value="Unassembled WGS sequence"/>
</dbReference>
<feature type="transmembrane region" description="Helical" evidence="1">
    <location>
        <begin position="65"/>
        <end position="85"/>
    </location>
</feature>
<dbReference type="AlphaFoldDB" id="A0A0L0FH69"/>
<keyword evidence="1" id="KW-1133">Transmembrane helix</keyword>
<dbReference type="EMBL" id="KQ243406">
    <property type="protein sequence ID" value="KNC75826.1"/>
    <property type="molecule type" value="Genomic_DNA"/>
</dbReference>
<evidence type="ECO:0000313" key="2">
    <source>
        <dbReference type="EMBL" id="KNC75826.1"/>
    </source>
</evidence>
<evidence type="ECO:0000313" key="3">
    <source>
        <dbReference type="Proteomes" id="UP000054560"/>
    </source>
</evidence>
<dbReference type="PANTHER" id="PTHR31410:SF1">
    <property type="entry name" value="POST-GPI ATTACHMENT TO PROTEINS FACTOR 4"/>
    <property type="match status" value="1"/>
</dbReference>
<keyword evidence="3" id="KW-1185">Reference proteome</keyword>
<proteinExistence type="predicted"/>
<feature type="transmembrane region" description="Helical" evidence="1">
    <location>
        <begin position="344"/>
        <end position="367"/>
    </location>
</feature>